<evidence type="ECO:0000313" key="20">
    <source>
        <dbReference type="Proteomes" id="UP000638353"/>
    </source>
</evidence>
<gene>
    <name evidence="19" type="ORF">GCM10010334_26690</name>
</gene>
<evidence type="ECO:0000313" key="19">
    <source>
        <dbReference type="EMBL" id="GHC91553.1"/>
    </source>
</evidence>
<dbReference type="PRINTS" id="PR00344">
    <property type="entry name" value="BCTRLSENSOR"/>
</dbReference>
<comment type="cofactor">
    <cofactor evidence="2">
        <name>[4Fe-4S] cluster</name>
        <dbReference type="ChEBI" id="CHEBI:49883"/>
    </cofactor>
</comment>
<dbReference type="InterPro" id="IPR017205">
    <property type="entry name" value="Sig_transdc_His_kinase_ChrS"/>
</dbReference>
<evidence type="ECO:0000256" key="2">
    <source>
        <dbReference type="ARBA" id="ARBA00001966"/>
    </source>
</evidence>
<feature type="transmembrane region" description="Helical" evidence="17">
    <location>
        <begin position="7"/>
        <end position="25"/>
    </location>
</feature>
<dbReference type="GO" id="GO:0016020">
    <property type="term" value="C:membrane"/>
    <property type="evidence" value="ECO:0007669"/>
    <property type="project" value="InterPro"/>
</dbReference>
<evidence type="ECO:0000256" key="13">
    <source>
        <dbReference type="ARBA" id="ARBA00023014"/>
    </source>
</evidence>
<feature type="region of interest" description="Disordered" evidence="16">
    <location>
        <begin position="378"/>
        <end position="401"/>
    </location>
</feature>
<evidence type="ECO:0000256" key="14">
    <source>
        <dbReference type="ARBA" id="ARBA00024827"/>
    </source>
</evidence>
<dbReference type="SUPFAM" id="SSF55874">
    <property type="entry name" value="ATPase domain of HSP90 chaperone/DNA topoisomerase II/histidine kinase"/>
    <property type="match status" value="1"/>
</dbReference>
<dbReference type="EC" id="2.7.13.3" evidence="4"/>
<dbReference type="InterPro" id="IPR050482">
    <property type="entry name" value="Sensor_HK_TwoCompSys"/>
</dbReference>
<dbReference type="Proteomes" id="UP000638353">
    <property type="component" value="Unassembled WGS sequence"/>
</dbReference>
<dbReference type="PANTHER" id="PTHR24421">
    <property type="entry name" value="NITRATE/NITRITE SENSOR PROTEIN NARX-RELATED"/>
    <property type="match status" value="1"/>
</dbReference>
<dbReference type="PROSITE" id="PS50109">
    <property type="entry name" value="HIS_KIN"/>
    <property type="match status" value="1"/>
</dbReference>
<keyword evidence="8" id="KW-0808">Transferase</keyword>
<evidence type="ECO:0000256" key="17">
    <source>
        <dbReference type="SAM" id="Phobius"/>
    </source>
</evidence>
<feature type="transmembrane region" description="Helical" evidence="17">
    <location>
        <begin position="31"/>
        <end position="50"/>
    </location>
</feature>
<evidence type="ECO:0000256" key="16">
    <source>
        <dbReference type="SAM" id="MobiDB-lite"/>
    </source>
</evidence>
<comment type="catalytic activity">
    <reaction evidence="1">
        <text>ATP + protein L-histidine = ADP + protein N-phospho-L-histidine.</text>
        <dbReference type="EC" id="2.7.13.3"/>
    </reaction>
</comment>
<evidence type="ECO:0000256" key="1">
    <source>
        <dbReference type="ARBA" id="ARBA00000085"/>
    </source>
</evidence>
<dbReference type="CDD" id="cd16917">
    <property type="entry name" value="HATPase_UhpB-NarQ-NarX-like"/>
    <property type="match status" value="1"/>
</dbReference>
<keyword evidence="11" id="KW-0408">Iron</keyword>
<reference evidence="19" key="2">
    <citation type="submission" date="2020-09" db="EMBL/GenBank/DDBJ databases">
        <authorList>
            <person name="Sun Q."/>
            <person name="Ohkuma M."/>
        </authorList>
    </citation>
    <scope>NUCLEOTIDE SEQUENCE</scope>
    <source>
        <strain evidence="19">JCM 4637</strain>
    </source>
</reference>
<keyword evidence="6" id="KW-0004">4Fe-4S</keyword>
<evidence type="ECO:0000256" key="10">
    <source>
        <dbReference type="ARBA" id="ARBA00022777"/>
    </source>
</evidence>
<keyword evidence="7" id="KW-0963">Cytoplasm</keyword>
<dbReference type="Gene3D" id="3.30.565.10">
    <property type="entry name" value="Histidine kinase-like ATPase, C-terminal domain"/>
    <property type="match status" value="1"/>
</dbReference>
<dbReference type="Pfam" id="PF02518">
    <property type="entry name" value="HATPase_c"/>
    <property type="match status" value="1"/>
</dbReference>
<feature type="transmembrane region" description="Helical" evidence="17">
    <location>
        <begin position="104"/>
        <end position="125"/>
    </location>
</feature>
<feature type="domain" description="Histidine kinase" evidence="18">
    <location>
        <begin position="315"/>
        <end position="401"/>
    </location>
</feature>
<reference evidence="19" key="1">
    <citation type="journal article" date="2014" name="Int. J. Syst. Evol. Microbiol.">
        <title>Complete genome sequence of Corynebacterium casei LMG S-19264T (=DSM 44701T), isolated from a smear-ripened cheese.</title>
        <authorList>
            <consortium name="US DOE Joint Genome Institute (JGI-PGF)"/>
            <person name="Walter F."/>
            <person name="Albersmeier A."/>
            <person name="Kalinowski J."/>
            <person name="Ruckert C."/>
        </authorList>
    </citation>
    <scope>NUCLEOTIDE SEQUENCE</scope>
    <source>
        <strain evidence="19">JCM 4637</strain>
    </source>
</reference>
<keyword evidence="17" id="KW-1133">Transmembrane helix</keyword>
<evidence type="ECO:0000256" key="6">
    <source>
        <dbReference type="ARBA" id="ARBA00022485"/>
    </source>
</evidence>
<proteinExistence type="predicted"/>
<dbReference type="PANTHER" id="PTHR24421:SF62">
    <property type="entry name" value="SENSORY TRANSDUCTION HISTIDINE KINASE"/>
    <property type="match status" value="1"/>
</dbReference>
<dbReference type="EMBL" id="BMVC01000004">
    <property type="protein sequence ID" value="GHC91553.1"/>
    <property type="molecule type" value="Genomic_DNA"/>
</dbReference>
<evidence type="ECO:0000256" key="11">
    <source>
        <dbReference type="ARBA" id="ARBA00023004"/>
    </source>
</evidence>
<accession>A0A918WWY0</accession>
<evidence type="ECO:0000256" key="7">
    <source>
        <dbReference type="ARBA" id="ARBA00022490"/>
    </source>
</evidence>
<dbReference type="GO" id="GO:0051539">
    <property type="term" value="F:4 iron, 4 sulfur cluster binding"/>
    <property type="evidence" value="ECO:0007669"/>
    <property type="project" value="UniProtKB-KW"/>
</dbReference>
<protein>
    <recommendedName>
        <fullName evidence="5">Oxygen sensor histidine kinase NreB</fullName>
        <ecNumber evidence="4">2.7.13.3</ecNumber>
    </recommendedName>
    <alternativeName>
        <fullName evidence="15">Nitrogen regulation protein B</fullName>
    </alternativeName>
</protein>
<comment type="caution">
    <text evidence="19">The sequence shown here is derived from an EMBL/GenBank/DDBJ whole genome shotgun (WGS) entry which is preliminary data.</text>
</comment>
<comment type="function">
    <text evidence="14">Member of the two-component regulatory system NreB/NreC involved in the control of dissimilatory nitrate/nitrite reduction in response to oxygen. NreB functions as a direct oxygen sensor histidine kinase which is autophosphorylated, in the absence of oxygen, probably at the conserved histidine residue, and transfers its phosphate group probably to a conserved aspartate residue of NreC. NreB/NreC activates the expression of the nitrate (narGHJI) and nitrite (nir) reductase operons, as well as the putative nitrate transporter gene narT.</text>
</comment>
<dbReference type="GO" id="GO:0000155">
    <property type="term" value="F:phosphorelay sensor kinase activity"/>
    <property type="evidence" value="ECO:0007669"/>
    <property type="project" value="InterPro"/>
</dbReference>
<dbReference type="Gene3D" id="1.20.5.1930">
    <property type="match status" value="1"/>
</dbReference>
<organism evidence="19 20">
    <name type="scientific">Streptomyces finlayi</name>
    <dbReference type="NCBI Taxonomy" id="67296"/>
    <lineage>
        <taxon>Bacteria</taxon>
        <taxon>Bacillati</taxon>
        <taxon>Actinomycetota</taxon>
        <taxon>Actinomycetes</taxon>
        <taxon>Kitasatosporales</taxon>
        <taxon>Streptomycetaceae</taxon>
        <taxon>Streptomyces</taxon>
    </lineage>
</organism>
<evidence type="ECO:0000256" key="3">
    <source>
        <dbReference type="ARBA" id="ARBA00004496"/>
    </source>
</evidence>
<evidence type="ECO:0000256" key="12">
    <source>
        <dbReference type="ARBA" id="ARBA00023012"/>
    </source>
</evidence>
<feature type="transmembrane region" description="Helical" evidence="17">
    <location>
        <begin position="71"/>
        <end position="98"/>
    </location>
</feature>
<comment type="subcellular location">
    <subcellularLocation>
        <location evidence="3">Cytoplasm</location>
    </subcellularLocation>
</comment>
<keyword evidence="13" id="KW-0411">Iron-sulfur</keyword>
<dbReference type="InterPro" id="IPR011712">
    <property type="entry name" value="Sig_transdc_His_kin_sub3_dim/P"/>
</dbReference>
<evidence type="ECO:0000256" key="8">
    <source>
        <dbReference type="ARBA" id="ARBA00022679"/>
    </source>
</evidence>
<dbReference type="InterPro" id="IPR004358">
    <property type="entry name" value="Sig_transdc_His_kin-like_C"/>
</dbReference>
<keyword evidence="17" id="KW-0812">Transmembrane</keyword>
<dbReference type="GO" id="GO:0046872">
    <property type="term" value="F:metal ion binding"/>
    <property type="evidence" value="ECO:0007669"/>
    <property type="project" value="UniProtKB-KW"/>
</dbReference>
<dbReference type="GO" id="GO:0046983">
    <property type="term" value="F:protein dimerization activity"/>
    <property type="evidence" value="ECO:0007669"/>
    <property type="project" value="InterPro"/>
</dbReference>
<dbReference type="InterPro" id="IPR003594">
    <property type="entry name" value="HATPase_dom"/>
</dbReference>
<dbReference type="GO" id="GO:0005737">
    <property type="term" value="C:cytoplasm"/>
    <property type="evidence" value="ECO:0007669"/>
    <property type="project" value="UniProtKB-SubCell"/>
</dbReference>
<feature type="transmembrane region" description="Helical" evidence="17">
    <location>
        <begin position="137"/>
        <end position="158"/>
    </location>
</feature>
<keyword evidence="9" id="KW-0479">Metal-binding</keyword>
<dbReference type="InterPro" id="IPR036890">
    <property type="entry name" value="HATPase_C_sf"/>
</dbReference>
<keyword evidence="12" id="KW-0902">Two-component regulatory system</keyword>
<keyword evidence="10 19" id="KW-0418">Kinase</keyword>
<evidence type="ECO:0000256" key="4">
    <source>
        <dbReference type="ARBA" id="ARBA00012438"/>
    </source>
</evidence>
<dbReference type="Pfam" id="PF07730">
    <property type="entry name" value="HisKA_3"/>
    <property type="match status" value="1"/>
</dbReference>
<dbReference type="PIRSF" id="PIRSF037434">
    <property type="entry name" value="STHK_ChrS"/>
    <property type="match status" value="1"/>
</dbReference>
<evidence type="ECO:0000256" key="5">
    <source>
        <dbReference type="ARBA" id="ARBA00017322"/>
    </source>
</evidence>
<name>A0A918WWY0_9ACTN</name>
<keyword evidence="17" id="KW-0472">Membrane</keyword>
<evidence type="ECO:0000259" key="18">
    <source>
        <dbReference type="PROSITE" id="PS50109"/>
    </source>
</evidence>
<dbReference type="AlphaFoldDB" id="A0A918WWY0"/>
<sequence length="401" mass="41769">MRGYLTWDAFYAVALLACLVFVLTLDDPTAHSPALAVCALLGGAGWYVTYGRRLMRTAQAAAGTGTGRPGGVYLAALLALFTAAVVLAPAASLALVIVVPQVYWTLRPVPATAAVVGFALVPLVVEAVRTGSLSAGVAAQGPTALLVIAFSVLCGTWVHRIIDQSAERAALIEELTATRSELAAAAERAGIAAERERLAGEIHDAIAQGLSSIVMLTQATASTLSRMGELPPTNARLTTQAREQLDLVARTARESLAEAGALVEALRPTALDTAASLPEALRRLTAHAAEGTPLTTTFTLNGCAEPLPVALEVVLLRTTQEALSNVRQHARATRADVSLTYTHTHASVEIRDDGTGLSAPPDDSPGYGLSGMLRRAEQVGGTRKLTSAPGRGTTLHVEVPR</sequence>
<dbReference type="InterPro" id="IPR005467">
    <property type="entry name" value="His_kinase_dom"/>
</dbReference>
<evidence type="ECO:0000256" key="15">
    <source>
        <dbReference type="ARBA" id="ARBA00030800"/>
    </source>
</evidence>
<evidence type="ECO:0000256" key="9">
    <source>
        <dbReference type="ARBA" id="ARBA00022723"/>
    </source>
</evidence>